<dbReference type="AlphaFoldDB" id="Q6II02"/>
<organism evidence="2">
    <name type="scientific">Drosophila melanogaster</name>
    <name type="common">Fruit fly</name>
    <dbReference type="NCBI Taxonomy" id="7227"/>
    <lineage>
        <taxon>Eukaryota</taxon>
        <taxon>Metazoa</taxon>
        <taxon>Ecdysozoa</taxon>
        <taxon>Arthropoda</taxon>
        <taxon>Hexapoda</taxon>
        <taxon>Insecta</taxon>
        <taxon>Pterygota</taxon>
        <taxon>Neoptera</taxon>
        <taxon>Endopterygota</taxon>
        <taxon>Diptera</taxon>
        <taxon>Brachycera</taxon>
        <taxon>Muscomorpha</taxon>
        <taxon>Ephydroidea</taxon>
        <taxon>Drosophilidae</taxon>
        <taxon>Drosophila</taxon>
        <taxon>Sophophora</taxon>
    </lineage>
</organism>
<evidence type="ECO:0000256" key="1">
    <source>
        <dbReference type="SAM" id="MobiDB-lite"/>
    </source>
</evidence>
<accession>Q6II02</accession>
<gene>
    <name evidence="2" type="ORF">HDC00115</name>
</gene>
<feature type="region of interest" description="Disordered" evidence="1">
    <location>
        <begin position="1"/>
        <end position="21"/>
    </location>
</feature>
<reference evidence="2" key="1">
    <citation type="journal article" date="2003" name="Genome Biol.">
        <title>An integrated gene annotation and transcriptional profiling approach towards the full gene content of the Drosophila genome.</title>
        <authorList>
            <person name="Hild M."/>
            <person name="Beckmann B."/>
            <person name="Haas S.A."/>
            <person name="Koch B."/>
            <person name="Solovyev V."/>
            <person name="Busold C."/>
            <person name="Fellenberg K."/>
            <person name="Boutros M."/>
            <person name="Vingron M."/>
            <person name="Sauer F."/>
            <person name="Hoheisel J.D."/>
            <person name="Paro R."/>
        </authorList>
    </citation>
    <scope>NUCLEOTIDE SEQUENCE</scope>
</reference>
<evidence type="ECO:0000313" key="2">
    <source>
        <dbReference type="EMBL" id="DAA03463.1"/>
    </source>
</evidence>
<feature type="compositionally biased region" description="Polar residues" evidence="1">
    <location>
        <begin position="8"/>
        <end position="18"/>
    </location>
</feature>
<name>Q6II02_DROME</name>
<dbReference type="EMBL" id="BK003264">
    <property type="protein sequence ID" value="DAA03463.1"/>
    <property type="molecule type" value="Genomic_DNA"/>
</dbReference>
<protein>
    <submittedName>
        <fullName evidence="2">HDC00115</fullName>
    </submittedName>
</protein>
<proteinExistence type="predicted"/>
<sequence length="155" mass="17448">MMTMASMAVTNEQPTANGLSGRGAVQKATTMASPSQVSQLNHHRRFNQQPTGTTKESNSVFGIVFPARECKTAAQKELGIAAKNDERSRRRRWQEEGAPENGFQFHKTWTLFLGRLLRSSSSLAVSSHLINTELGRLWRKGRGLVFKKENRFRTK</sequence>